<feature type="region of interest" description="Disordered" evidence="1">
    <location>
        <begin position="81"/>
        <end position="119"/>
    </location>
</feature>
<feature type="compositionally biased region" description="Basic and acidic residues" evidence="1">
    <location>
        <begin position="110"/>
        <end position="119"/>
    </location>
</feature>
<feature type="non-terminal residue" evidence="3">
    <location>
        <position position="1"/>
    </location>
</feature>
<organism evidence="3 4">
    <name type="scientific">Armadillidium nasatum</name>
    <dbReference type="NCBI Taxonomy" id="96803"/>
    <lineage>
        <taxon>Eukaryota</taxon>
        <taxon>Metazoa</taxon>
        <taxon>Ecdysozoa</taxon>
        <taxon>Arthropoda</taxon>
        <taxon>Crustacea</taxon>
        <taxon>Multicrustacea</taxon>
        <taxon>Malacostraca</taxon>
        <taxon>Eumalacostraca</taxon>
        <taxon>Peracarida</taxon>
        <taxon>Isopoda</taxon>
        <taxon>Oniscidea</taxon>
        <taxon>Crinocheta</taxon>
        <taxon>Armadillidiidae</taxon>
        <taxon>Armadillidium</taxon>
    </lineage>
</organism>
<evidence type="ECO:0000313" key="3">
    <source>
        <dbReference type="EMBL" id="KAB7506867.1"/>
    </source>
</evidence>
<reference evidence="3 4" key="1">
    <citation type="journal article" date="2019" name="PLoS Biol.">
        <title>Sex chromosomes control vertical transmission of feminizing Wolbachia symbionts in an isopod.</title>
        <authorList>
            <person name="Becking T."/>
            <person name="Chebbi M.A."/>
            <person name="Giraud I."/>
            <person name="Moumen B."/>
            <person name="Laverre T."/>
            <person name="Caubet Y."/>
            <person name="Peccoud J."/>
            <person name="Gilbert C."/>
            <person name="Cordaux R."/>
        </authorList>
    </citation>
    <scope>NUCLEOTIDE SEQUENCE [LARGE SCALE GENOMIC DNA]</scope>
    <source>
        <strain evidence="3">ANa2</strain>
        <tissue evidence="3">Whole body excluding digestive tract and cuticle</tissue>
    </source>
</reference>
<protein>
    <submittedName>
        <fullName evidence="3">Uncharacterized protein</fullName>
    </submittedName>
</protein>
<keyword evidence="2" id="KW-0732">Signal</keyword>
<dbReference type="Proteomes" id="UP000326759">
    <property type="component" value="Unassembled WGS sequence"/>
</dbReference>
<feature type="compositionally biased region" description="Basic and acidic residues" evidence="1">
    <location>
        <begin position="81"/>
        <end position="101"/>
    </location>
</feature>
<evidence type="ECO:0000256" key="1">
    <source>
        <dbReference type="SAM" id="MobiDB-lite"/>
    </source>
</evidence>
<dbReference type="EMBL" id="SEYY01000604">
    <property type="protein sequence ID" value="KAB7506867.1"/>
    <property type="molecule type" value="Genomic_DNA"/>
</dbReference>
<evidence type="ECO:0000313" key="4">
    <source>
        <dbReference type="Proteomes" id="UP000326759"/>
    </source>
</evidence>
<gene>
    <name evidence="3" type="ORF">Anas_07754</name>
</gene>
<keyword evidence="4" id="KW-1185">Reference proteome</keyword>
<dbReference type="AlphaFoldDB" id="A0A5N5TL21"/>
<name>A0A5N5TL21_9CRUS</name>
<proteinExistence type="predicted"/>
<sequence length="234" mass="26459">NARFCSNCYKITLTMKVLLSFCLLSVFVGTQAYHITGHSQEYNNDKDVKNSREVNLAIDLNSKEINDEDLYNSGEEHLHKDYNSKEIKDETPFNNDYKSEENNLYNSGKQNDHKSEEVDEAHLNLSEGVNEDSDEDLGSKGSLVRTKRQVAEHAIGLASDHSRPVGKIHPKVDLNVSGNNGRNYHAHGGIGAGAVVHRSKNDRHSIGVGVYADQHRGRFQGFRWVLFLLHMQYY</sequence>
<comment type="caution">
    <text evidence="3">The sequence shown here is derived from an EMBL/GenBank/DDBJ whole genome shotgun (WGS) entry which is preliminary data.</text>
</comment>
<feature type="signal peptide" evidence="2">
    <location>
        <begin position="1"/>
        <end position="32"/>
    </location>
</feature>
<accession>A0A5N5TL21</accession>
<feature type="chain" id="PRO_5024275884" evidence="2">
    <location>
        <begin position="33"/>
        <end position="234"/>
    </location>
</feature>
<evidence type="ECO:0000256" key="2">
    <source>
        <dbReference type="SAM" id="SignalP"/>
    </source>
</evidence>